<protein>
    <submittedName>
        <fullName evidence="7">Filamentous hemagglutinin family protein</fullName>
    </submittedName>
</protein>
<accession>A0A840YAG8</accession>
<dbReference type="PANTHER" id="PTHR12338">
    <property type="entry name" value="AUTOTRANSPORTER"/>
    <property type="match status" value="1"/>
</dbReference>
<evidence type="ECO:0000256" key="1">
    <source>
        <dbReference type="ARBA" id="ARBA00004613"/>
    </source>
</evidence>
<organism evidence="7 8">
    <name type="scientific">Neoroseomonas alkaliterrae</name>
    <dbReference type="NCBI Taxonomy" id="1452450"/>
    <lineage>
        <taxon>Bacteria</taxon>
        <taxon>Pseudomonadati</taxon>
        <taxon>Pseudomonadota</taxon>
        <taxon>Alphaproteobacteria</taxon>
        <taxon>Acetobacterales</taxon>
        <taxon>Acetobacteraceae</taxon>
        <taxon>Neoroseomonas</taxon>
    </lineage>
</organism>
<gene>
    <name evidence="7" type="ORF">FHS88_003699</name>
</gene>
<reference evidence="7 8" key="1">
    <citation type="submission" date="2020-08" db="EMBL/GenBank/DDBJ databases">
        <title>Genomic Encyclopedia of Type Strains, Phase IV (KMG-IV): sequencing the most valuable type-strain genomes for metagenomic binning, comparative biology and taxonomic classification.</title>
        <authorList>
            <person name="Goeker M."/>
        </authorList>
    </citation>
    <scope>NUCLEOTIDE SEQUENCE [LARGE SCALE GENOMIC DNA]</scope>
    <source>
        <strain evidence="7 8">DSM 25895</strain>
    </source>
</reference>
<evidence type="ECO:0000313" key="7">
    <source>
        <dbReference type="EMBL" id="MBB5691542.1"/>
    </source>
</evidence>
<dbReference type="NCBIfam" id="TIGR01901">
    <property type="entry name" value="adhes_NPXG"/>
    <property type="match status" value="1"/>
</dbReference>
<keyword evidence="8" id="KW-1185">Reference proteome</keyword>
<dbReference type="InterPro" id="IPR011050">
    <property type="entry name" value="Pectin_lyase_fold/virulence"/>
</dbReference>
<evidence type="ECO:0000256" key="5">
    <source>
        <dbReference type="SAM" id="SignalP"/>
    </source>
</evidence>
<feature type="domain" description="Filamentous haemagglutinin FhaB/tRNA nuclease CdiA-like TPS" evidence="6">
    <location>
        <begin position="31"/>
        <end position="143"/>
    </location>
</feature>
<dbReference type="InterPro" id="IPR008638">
    <property type="entry name" value="FhaB/CdiA-like_TPS"/>
</dbReference>
<evidence type="ECO:0000256" key="2">
    <source>
        <dbReference type="ARBA" id="ARBA00022525"/>
    </source>
</evidence>
<dbReference type="Pfam" id="PF05860">
    <property type="entry name" value="TPS"/>
    <property type="match status" value="1"/>
</dbReference>
<comment type="subcellular location">
    <subcellularLocation>
        <location evidence="1">Secreted</location>
    </subcellularLocation>
</comment>
<dbReference type="SMART" id="SM00912">
    <property type="entry name" value="Haemagg_act"/>
    <property type="match status" value="1"/>
</dbReference>
<keyword evidence="2" id="KW-0964">Secreted</keyword>
<sequence length="1395" mass="137865">MMPRLSRFRFAMLAGTALVLPGVALAQSVTPGAAPVLDRVVAGGITVQQQAGQTVVQQPQQRGIVEWRSFNVGRDHHVQFQQPGASAITLNRVTTPDPSVIAGRITANGQVAIVNQSGVVFTQGAQVNVAGLVVSSANITNENFMAGRMVFDQPGRPDARIENAGSITVREAGLAALVAPQVANRGTITARLGRVALAGAETHVVDLHGDGLLSIEVTGAVRQAPSGATALVTNTGVIEATGGTVQLTAAAADGIVQDLVRAGGRIAADTDAATGRTGLVAIHGTGGAVRVEGEVRATGAAPGTRGGRIEVVADRVLVDRGARVDASGTVGGGEIGIGTTLRGSSTPRLARRTGIADGATVRADATQAGRGGTVIVNSQDYTGHGGAISARGGPQGGDGGFVEVSGQRGLLVLGTIDTSAPAGAPGTILIDPIDLRIVEEGVTPPGFDPASLTGNVLEAADPPDNAFLWPSQFQNLVGDVLLQASSDITVETPINRVGGGLTLDAGRDITVSAPITGDGNVTLTAGRDIVANSFFIVDGALTLDAGRNVLLDQGLGAQGAVDIIARTGSITIGEGGITGGGAAFSAVAAGAITVDATVSGFQGITLSAAAGTVLLNPNSALIDDAGGPGVTILAGDAIRINGGERLLGHAITTTELLDLQAGAGGITQTGGIRAGTLQVRTAGDAVLDLEPVAPRPMNEVGTLADSDVAGAFTLRSTELGTAGQPLTVTGLVRVGGRLTLEPMTGVTQAAPSVIATPEIVVNTPRDITLAGDNAIQAVAGMTAGQFLTLRNIGTLTIAGPVTVDNNGGFAGASIAVEQGDLLIAAPVLVRSGETFAFASLSAEGNLTLAAAGSVTADGISGGFVDLSAATGPLGFDPLLPGALTLAGDVTATPGNVRLQAGQGGILQTAGGITTDALFVGSGGEALLRSPGNAVAELAAVEVAGNFLLDNGSSDLLITTGPPSESFGVAASIAIRTAGAVFIEDDAELTGTGPEGRLSFRVGDLGIGIGATVSAPVVEIAPFDIRPVRLPVEDQIPGELGILGDTLARLGFQTLRVGATTFEGVLTTTASAVILDAPLTIPGTLDLRSLGTVTQVAGAGLTAGTLTGQSGGSTLLLEPGNGVATLAGFAAGGDFRLLSQGPQLAVPGGTTVFAGGALGIEVAGGGLLVDGTVTGAETTLLAGTALTVNGFSAIARIGTLLMQAPSVTLAGLAAAGGNIVVEAPLAASLAGFAQTSGALIVASPSVTFGGLSAGSANVLVNLGSAGFAQGAITAGELRVQGGRGAVLTGTIAGIAGPAAAARGSRANPGGVPEPDPPPNQFEFTFNGCPIGTALCGLLFIPLPLENPPEVLAVLEPGLLAAMDQLRPPTPDLRLQPARDPGEENELAPPDIRAGDY</sequence>
<name>A0A840YAG8_9PROT</name>
<dbReference type="GO" id="GO:0005576">
    <property type="term" value="C:extracellular region"/>
    <property type="evidence" value="ECO:0007669"/>
    <property type="project" value="UniProtKB-SubCell"/>
</dbReference>
<dbReference type="RefSeq" id="WP_211842493.1">
    <property type="nucleotide sequence ID" value="NZ_JAAEDJ010000067.1"/>
</dbReference>
<dbReference type="EMBL" id="JACIJE010000013">
    <property type="protein sequence ID" value="MBB5691542.1"/>
    <property type="molecule type" value="Genomic_DNA"/>
</dbReference>
<feature type="region of interest" description="Disordered" evidence="4">
    <location>
        <begin position="1364"/>
        <end position="1395"/>
    </location>
</feature>
<evidence type="ECO:0000313" key="8">
    <source>
        <dbReference type="Proteomes" id="UP000562254"/>
    </source>
</evidence>
<dbReference type="SUPFAM" id="SSF51126">
    <property type="entry name" value="Pectin lyase-like"/>
    <property type="match status" value="1"/>
</dbReference>
<evidence type="ECO:0000256" key="3">
    <source>
        <dbReference type="ARBA" id="ARBA00022729"/>
    </source>
</evidence>
<proteinExistence type="predicted"/>
<dbReference type="InterPro" id="IPR012334">
    <property type="entry name" value="Pectin_lyas_fold"/>
</dbReference>
<dbReference type="InterPro" id="IPR050909">
    <property type="entry name" value="Bact_Autotransporter_VF"/>
</dbReference>
<evidence type="ECO:0000256" key="4">
    <source>
        <dbReference type="SAM" id="MobiDB-lite"/>
    </source>
</evidence>
<evidence type="ECO:0000259" key="6">
    <source>
        <dbReference type="SMART" id="SM00912"/>
    </source>
</evidence>
<dbReference type="Proteomes" id="UP000562254">
    <property type="component" value="Unassembled WGS sequence"/>
</dbReference>
<comment type="caution">
    <text evidence="7">The sequence shown here is derived from an EMBL/GenBank/DDBJ whole genome shotgun (WGS) entry which is preliminary data.</text>
</comment>
<keyword evidence="3 5" id="KW-0732">Signal</keyword>
<feature type="chain" id="PRO_5032306846" evidence="5">
    <location>
        <begin position="27"/>
        <end position="1395"/>
    </location>
</feature>
<feature type="signal peptide" evidence="5">
    <location>
        <begin position="1"/>
        <end position="26"/>
    </location>
</feature>
<dbReference type="Gene3D" id="2.160.20.10">
    <property type="entry name" value="Single-stranded right-handed beta-helix, Pectin lyase-like"/>
    <property type="match status" value="1"/>
</dbReference>
<dbReference type="PANTHER" id="PTHR12338:SF8">
    <property type="entry name" value="HEME_HEMOPEXIN-BINDING PROTEIN"/>
    <property type="match status" value="1"/>
</dbReference>